<dbReference type="GO" id="GO:0006400">
    <property type="term" value="P:tRNA modification"/>
    <property type="evidence" value="ECO:0007669"/>
    <property type="project" value="InterPro"/>
</dbReference>
<evidence type="ECO:0000259" key="2">
    <source>
        <dbReference type="PROSITE" id="PS51165"/>
    </source>
</evidence>
<dbReference type="AlphaFoldDB" id="K2S1T9"/>
<dbReference type="GO" id="GO:0003723">
    <property type="term" value="F:RNA binding"/>
    <property type="evidence" value="ECO:0007669"/>
    <property type="project" value="UniProtKB-UniRule"/>
</dbReference>
<accession>K2S1T9</accession>
<gene>
    <name evidence="3" type="ORF">MPH_12189</name>
</gene>
<sequence length="211" mass="23573">MGREAKAVAELKDMFGEYVEKVYGGASRDEDEGEDTSTHEDVDVEAEIAKELEDIRKPAKELPFRHIRVDTDCIMFFKTRAPIEPVEFVRRICEDAMASSERKTGRFVKRLTPMTLMGKASQNGLEEVAAKVLAPHFHAEGSAGKKFAIRPNIRNNKDVTRDQVIKTVAAAVGPGHSVDLKNYDLLILVDVYKASHAGSWSGPLWNERGWT</sequence>
<dbReference type="EMBL" id="AHHD01000505">
    <property type="protein sequence ID" value="EKG10705.1"/>
    <property type="molecule type" value="Genomic_DNA"/>
</dbReference>
<dbReference type="OrthoDB" id="367221at2759"/>
<dbReference type="VEuPathDB" id="FungiDB:MPH_12189"/>
<dbReference type="InterPro" id="IPR004114">
    <property type="entry name" value="THUMP_dom"/>
</dbReference>
<evidence type="ECO:0000313" key="3">
    <source>
        <dbReference type="EMBL" id="EKG10705.1"/>
    </source>
</evidence>
<dbReference type="Pfam" id="PF02926">
    <property type="entry name" value="THUMP"/>
    <property type="match status" value="1"/>
</dbReference>
<dbReference type="Gene3D" id="3.30.2300.10">
    <property type="entry name" value="THUMP superfamily"/>
    <property type="match status" value="1"/>
</dbReference>
<evidence type="ECO:0000256" key="1">
    <source>
        <dbReference type="PROSITE-ProRule" id="PRU00529"/>
    </source>
</evidence>
<dbReference type="SUPFAM" id="SSF143437">
    <property type="entry name" value="THUMP domain-like"/>
    <property type="match status" value="1"/>
</dbReference>
<dbReference type="InterPro" id="IPR040183">
    <property type="entry name" value="THUMPD1-like"/>
</dbReference>
<dbReference type="FunCoup" id="K2S1T9">
    <property type="interactions" value="823"/>
</dbReference>
<name>K2S1T9_MACPH</name>
<dbReference type="PANTHER" id="PTHR13452:SF10">
    <property type="entry name" value="THUMP DOMAIN-CONTAINING PROTEIN 1"/>
    <property type="match status" value="1"/>
</dbReference>
<organism evidence="3 4">
    <name type="scientific">Macrophomina phaseolina (strain MS6)</name>
    <name type="common">Charcoal rot fungus</name>
    <dbReference type="NCBI Taxonomy" id="1126212"/>
    <lineage>
        <taxon>Eukaryota</taxon>
        <taxon>Fungi</taxon>
        <taxon>Dikarya</taxon>
        <taxon>Ascomycota</taxon>
        <taxon>Pezizomycotina</taxon>
        <taxon>Dothideomycetes</taxon>
        <taxon>Dothideomycetes incertae sedis</taxon>
        <taxon>Botryosphaeriales</taxon>
        <taxon>Botryosphaeriaceae</taxon>
        <taxon>Macrophomina</taxon>
    </lineage>
</organism>
<dbReference type="SMART" id="SM00981">
    <property type="entry name" value="THUMP"/>
    <property type="match status" value="1"/>
</dbReference>
<keyword evidence="1" id="KW-0694">RNA-binding</keyword>
<dbReference type="HOGENOM" id="CLU_039352_2_2_1"/>
<dbReference type="InParanoid" id="K2S1T9"/>
<dbReference type="eggNOG" id="KOG3943">
    <property type="taxonomic scope" value="Eukaryota"/>
</dbReference>
<dbReference type="PANTHER" id="PTHR13452">
    <property type="entry name" value="THUMP DOMAIN CONTAINING PROTEIN 1-RELATED"/>
    <property type="match status" value="1"/>
</dbReference>
<comment type="caution">
    <text evidence="3">The sequence shown here is derived from an EMBL/GenBank/DDBJ whole genome shotgun (WGS) entry which is preliminary data.</text>
</comment>
<protein>
    <submittedName>
        <fullName evidence="3">THUMP domain-containing protein</fullName>
    </submittedName>
</protein>
<dbReference type="STRING" id="1126212.K2S1T9"/>
<reference evidence="3 4" key="1">
    <citation type="journal article" date="2012" name="BMC Genomics">
        <title>Tools to kill: Genome of one of the most destructive plant pathogenic fungi Macrophomina phaseolina.</title>
        <authorList>
            <person name="Islam M.S."/>
            <person name="Haque M.S."/>
            <person name="Islam M.M."/>
            <person name="Emdad E.M."/>
            <person name="Halim A."/>
            <person name="Hossen Q.M.M."/>
            <person name="Hossain M.Z."/>
            <person name="Ahmed B."/>
            <person name="Rahim S."/>
            <person name="Rahman M.S."/>
            <person name="Alam M.M."/>
            <person name="Hou S."/>
            <person name="Wan X."/>
            <person name="Saito J.A."/>
            <person name="Alam M."/>
        </authorList>
    </citation>
    <scope>NUCLEOTIDE SEQUENCE [LARGE SCALE GENOMIC DNA]</scope>
    <source>
        <strain evidence="3 4">MS6</strain>
    </source>
</reference>
<dbReference type="CDD" id="cd11717">
    <property type="entry name" value="THUMP_THUMPD1_like"/>
    <property type="match status" value="1"/>
</dbReference>
<dbReference type="PROSITE" id="PS51165">
    <property type="entry name" value="THUMP"/>
    <property type="match status" value="1"/>
</dbReference>
<evidence type="ECO:0000313" key="4">
    <source>
        <dbReference type="Proteomes" id="UP000007129"/>
    </source>
</evidence>
<feature type="domain" description="THUMP" evidence="2">
    <location>
        <begin position="94"/>
        <end position="203"/>
    </location>
</feature>
<proteinExistence type="predicted"/>
<dbReference type="FunFam" id="3.30.2300.10:FF:000001">
    <property type="entry name" value="THUMP domain-containing protein 1"/>
    <property type="match status" value="1"/>
</dbReference>
<dbReference type="Proteomes" id="UP000007129">
    <property type="component" value="Unassembled WGS sequence"/>
</dbReference>